<feature type="compositionally biased region" description="Basic and acidic residues" evidence="1">
    <location>
        <begin position="1"/>
        <end position="10"/>
    </location>
</feature>
<feature type="region of interest" description="Disordered" evidence="1">
    <location>
        <begin position="297"/>
        <end position="402"/>
    </location>
</feature>
<accession>A0A9P8TDB7</accession>
<keyword evidence="3" id="KW-1185">Reference proteome</keyword>
<dbReference type="Pfam" id="PF04004">
    <property type="entry name" value="Leo1"/>
    <property type="match status" value="1"/>
</dbReference>
<evidence type="ECO:0000313" key="2">
    <source>
        <dbReference type="EMBL" id="KAH3674345.1"/>
    </source>
</evidence>
<reference evidence="2" key="2">
    <citation type="submission" date="2021-01" db="EMBL/GenBank/DDBJ databases">
        <authorList>
            <person name="Schikora-Tamarit M.A."/>
        </authorList>
    </citation>
    <scope>NUCLEOTIDE SEQUENCE</scope>
    <source>
        <strain evidence="2">CBS6341</strain>
    </source>
</reference>
<organism evidence="2 3">
    <name type="scientific">Wickerhamomyces mucosus</name>
    <dbReference type="NCBI Taxonomy" id="1378264"/>
    <lineage>
        <taxon>Eukaryota</taxon>
        <taxon>Fungi</taxon>
        <taxon>Dikarya</taxon>
        <taxon>Ascomycota</taxon>
        <taxon>Saccharomycotina</taxon>
        <taxon>Saccharomycetes</taxon>
        <taxon>Phaffomycetales</taxon>
        <taxon>Wickerhamomycetaceae</taxon>
        <taxon>Wickerhamomyces</taxon>
    </lineage>
</organism>
<dbReference type="PANTHER" id="PTHR23146">
    <property type="entry name" value="LEO1 PROTEIN"/>
    <property type="match status" value="1"/>
</dbReference>
<feature type="compositionally biased region" description="Basic and acidic residues" evidence="1">
    <location>
        <begin position="354"/>
        <end position="363"/>
    </location>
</feature>
<dbReference type="GO" id="GO:0032968">
    <property type="term" value="P:positive regulation of transcription elongation by RNA polymerase II"/>
    <property type="evidence" value="ECO:0007669"/>
    <property type="project" value="TreeGrafter"/>
</dbReference>
<feature type="compositionally biased region" description="Acidic residues" evidence="1">
    <location>
        <begin position="324"/>
        <end position="353"/>
    </location>
</feature>
<feature type="region of interest" description="Disordered" evidence="1">
    <location>
        <begin position="1"/>
        <end position="77"/>
    </location>
</feature>
<feature type="compositionally biased region" description="Acidic residues" evidence="1">
    <location>
        <begin position="393"/>
        <end position="402"/>
    </location>
</feature>
<proteinExistence type="predicted"/>
<dbReference type="GO" id="GO:0006368">
    <property type="term" value="P:transcription elongation by RNA polymerase II"/>
    <property type="evidence" value="ECO:0007669"/>
    <property type="project" value="InterPro"/>
</dbReference>
<feature type="compositionally biased region" description="Acidic residues" evidence="1">
    <location>
        <begin position="372"/>
        <end position="382"/>
    </location>
</feature>
<dbReference type="AlphaFoldDB" id="A0A9P8TDB7"/>
<reference evidence="2" key="1">
    <citation type="journal article" date="2021" name="Open Biol.">
        <title>Shared evolutionary footprints suggest mitochondrial oxidative damage underlies multiple complex I losses in fungi.</title>
        <authorList>
            <person name="Schikora-Tamarit M.A."/>
            <person name="Marcet-Houben M."/>
            <person name="Nosek J."/>
            <person name="Gabaldon T."/>
        </authorList>
    </citation>
    <scope>NUCLEOTIDE SEQUENCE</scope>
    <source>
        <strain evidence="2">CBS6341</strain>
    </source>
</reference>
<dbReference type="InterPro" id="IPR007149">
    <property type="entry name" value="Leo1"/>
</dbReference>
<gene>
    <name evidence="2" type="ORF">WICMUC_003371</name>
</gene>
<evidence type="ECO:0000256" key="1">
    <source>
        <dbReference type="SAM" id="MobiDB-lite"/>
    </source>
</evidence>
<feature type="compositionally biased region" description="Acidic residues" evidence="1">
    <location>
        <begin position="36"/>
        <end position="66"/>
    </location>
</feature>
<sequence>MSDIGSDTKRQRAVIQDDEDDEPVNDVVTKESTEQVGDEVDDLFGEDEEEDEDNLGDFVENDEEGANDNNNENQDDQFLVDQEVEVTKELKIKDQDIIRHPPKFQSEESKVYDAKIPNFLHINPSRFDANDYLKKIESFQDKPQEELDILRLQEENTIRWRFTKKGSESLSAESNAQIVEWEDGSLSLKLGEELFDVIESKVFDTYLTTFEDNKDDDTRIYLSDGSVQKSFKFVPTSTNSKIHKTLTSAIIKSKQQAKPAAQSVFINVDPDKEVRQLEKLEEAKIKERRRQQLKLEKEQELGISASQRYRESPTPYQRRQQEDYERDEFIDDDEDDEDEADYDDEEEDDDDDAGAERLRRVKEAGQAQYQDQDQDEEEEEEEFSTRKKRRVIEDDEDDEDDE</sequence>
<comment type="caution">
    <text evidence="2">The sequence shown here is derived from an EMBL/GenBank/DDBJ whole genome shotgun (WGS) entry which is preliminary data.</text>
</comment>
<dbReference type="GO" id="GO:0016593">
    <property type="term" value="C:Cdc73/Paf1 complex"/>
    <property type="evidence" value="ECO:0007669"/>
    <property type="project" value="InterPro"/>
</dbReference>
<name>A0A9P8TDB7_9ASCO</name>
<dbReference type="Proteomes" id="UP000769528">
    <property type="component" value="Unassembled WGS sequence"/>
</dbReference>
<dbReference type="PANTHER" id="PTHR23146:SF0">
    <property type="entry name" value="RNA POLYMERASE-ASSOCIATED PROTEIN LEO1"/>
    <property type="match status" value="1"/>
</dbReference>
<evidence type="ECO:0000313" key="3">
    <source>
        <dbReference type="Proteomes" id="UP000769528"/>
    </source>
</evidence>
<evidence type="ECO:0008006" key="4">
    <source>
        <dbReference type="Google" id="ProtNLM"/>
    </source>
</evidence>
<protein>
    <recommendedName>
        <fullName evidence="4">Leo1-like protein</fullName>
    </recommendedName>
</protein>
<dbReference type="GO" id="GO:1990269">
    <property type="term" value="F:RNA polymerase II C-terminal domain phosphoserine binding"/>
    <property type="evidence" value="ECO:0007669"/>
    <property type="project" value="TreeGrafter"/>
</dbReference>
<dbReference type="OrthoDB" id="20844at2759"/>
<dbReference type="EMBL" id="JAEUBF010000877">
    <property type="protein sequence ID" value="KAH3674345.1"/>
    <property type="molecule type" value="Genomic_DNA"/>
</dbReference>